<sequence>MKQKLILLFFIFSTITFAQHLTYGTGGTVYDSEGKKVISTNVRILMRDNPEALKLYNTGRTKKTFGNAFFYGGLAMIGANVITAMNTTDINSTGSATNPQVSSDRSNMTFAVIGGILVAVSIPIKIGYPRKIREALGKYNNKLPESLVEQNTIQTAIIASNNQLGIRILF</sequence>
<proteinExistence type="predicted"/>
<dbReference type="EMBL" id="BAABAO010000013">
    <property type="protein sequence ID" value="GAA4138529.1"/>
    <property type="molecule type" value="Genomic_DNA"/>
</dbReference>
<reference evidence="4" key="1">
    <citation type="journal article" date="2019" name="Int. J. Syst. Evol. Microbiol.">
        <title>The Global Catalogue of Microorganisms (GCM) 10K type strain sequencing project: providing services to taxonomists for standard genome sequencing and annotation.</title>
        <authorList>
            <consortium name="The Broad Institute Genomics Platform"/>
            <consortium name="The Broad Institute Genome Sequencing Center for Infectious Disease"/>
            <person name="Wu L."/>
            <person name="Ma J."/>
        </authorList>
    </citation>
    <scope>NUCLEOTIDE SEQUENCE [LARGE SCALE GENOMIC DNA]</scope>
    <source>
        <strain evidence="4">JCM 17386</strain>
    </source>
</reference>
<name>A0ABP7YNT8_9FLAO</name>
<feature type="transmembrane region" description="Helical" evidence="1">
    <location>
        <begin position="108"/>
        <end position="128"/>
    </location>
</feature>
<keyword evidence="2" id="KW-0732">Signal</keyword>
<feature type="chain" id="PRO_5045237150" evidence="2">
    <location>
        <begin position="19"/>
        <end position="170"/>
    </location>
</feature>
<organism evidence="3 4">
    <name type="scientific">Flavobacterium chungbukense</name>
    <dbReference type="NCBI Taxonomy" id="877464"/>
    <lineage>
        <taxon>Bacteria</taxon>
        <taxon>Pseudomonadati</taxon>
        <taxon>Bacteroidota</taxon>
        <taxon>Flavobacteriia</taxon>
        <taxon>Flavobacteriales</taxon>
        <taxon>Flavobacteriaceae</taxon>
        <taxon>Flavobacterium</taxon>
    </lineage>
</organism>
<evidence type="ECO:0000313" key="3">
    <source>
        <dbReference type="EMBL" id="GAA4138529.1"/>
    </source>
</evidence>
<evidence type="ECO:0000256" key="2">
    <source>
        <dbReference type="SAM" id="SignalP"/>
    </source>
</evidence>
<dbReference type="RefSeq" id="WP_229349417.1">
    <property type="nucleotide sequence ID" value="NZ_BAABAO010000013.1"/>
</dbReference>
<protein>
    <submittedName>
        <fullName evidence="3">Uncharacterized protein</fullName>
    </submittedName>
</protein>
<keyword evidence="1" id="KW-0812">Transmembrane</keyword>
<evidence type="ECO:0000313" key="4">
    <source>
        <dbReference type="Proteomes" id="UP001501333"/>
    </source>
</evidence>
<evidence type="ECO:0000256" key="1">
    <source>
        <dbReference type="SAM" id="Phobius"/>
    </source>
</evidence>
<comment type="caution">
    <text evidence="3">The sequence shown here is derived from an EMBL/GenBank/DDBJ whole genome shotgun (WGS) entry which is preliminary data.</text>
</comment>
<keyword evidence="1" id="KW-1133">Transmembrane helix</keyword>
<dbReference type="Proteomes" id="UP001501333">
    <property type="component" value="Unassembled WGS sequence"/>
</dbReference>
<accession>A0ABP7YNT8</accession>
<keyword evidence="4" id="KW-1185">Reference proteome</keyword>
<gene>
    <name evidence="3" type="ORF">GCM10022250_37240</name>
</gene>
<keyword evidence="1" id="KW-0472">Membrane</keyword>
<feature type="signal peptide" evidence="2">
    <location>
        <begin position="1"/>
        <end position="18"/>
    </location>
</feature>